<dbReference type="PROSITE" id="PS51257">
    <property type="entry name" value="PROKAR_LIPOPROTEIN"/>
    <property type="match status" value="1"/>
</dbReference>
<protein>
    <submittedName>
        <fullName evidence="3">Uncharacterized protein</fullName>
    </submittedName>
</protein>
<feature type="region of interest" description="Disordered" evidence="1">
    <location>
        <begin position="22"/>
        <end position="147"/>
    </location>
</feature>
<feature type="compositionally biased region" description="Low complexity" evidence="1">
    <location>
        <begin position="22"/>
        <end position="138"/>
    </location>
</feature>
<dbReference type="Proteomes" id="UP001150924">
    <property type="component" value="Unassembled WGS sequence"/>
</dbReference>
<keyword evidence="4" id="KW-1185">Reference proteome</keyword>
<evidence type="ECO:0000256" key="1">
    <source>
        <dbReference type="SAM" id="MobiDB-lite"/>
    </source>
</evidence>
<dbReference type="Pfam" id="PF07924">
    <property type="entry name" value="NuiA"/>
    <property type="match status" value="1"/>
</dbReference>
<name>A0A9X3IYV6_9BACT</name>
<evidence type="ECO:0000256" key="2">
    <source>
        <dbReference type="SAM" id="SignalP"/>
    </source>
</evidence>
<keyword evidence="2" id="KW-0732">Signal</keyword>
<proteinExistence type="predicted"/>
<organism evidence="3 4">
    <name type="scientific">Nannocystis pusilla</name>
    <dbReference type="NCBI Taxonomy" id="889268"/>
    <lineage>
        <taxon>Bacteria</taxon>
        <taxon>Pseudomonadati</taxon>
        <taxon>Myxococcota</taxon>
        <taxon>Polyangia</taxon>
        <taxon>Nannocystales</taxon>
        <taxon>Nannocystaceae</taxon>
        <taxon>Nannocystis</taxon>
    </lineage>
</organism>
<dbReference type="RefSeq" id="WP_267769875.1">
    <property type="nucleotide sequence ID" value="NZ_JAPNKE010000002.1"/>
</dbReference>
<feature type="chain" id="PRO_5040918000" evidence="2">
    <location>
        <begin position="27"/>
        <end position="294"/>
    </location>
</feature>
<comment type="caution">
    <text evidence="3">The sequence shown here is derived from an EMBL/GenBank/DDBJ whole genome shotgun (WGS) entry which is preliminary data.</text>
</comment>
<dbReference type="Gene3D" id="3.40.1460.10">
    <property type="entry name" value="Nuclease A inhibitor-like"/>
    <property type="match status" value="1"/>
</dbReference>
<evidence type="ECO:0000313" key="3">
    <source>
        <dbReference type="EMBL" id="MCY1007273.1"/>
    </source>
</evidence>
<feature type="signal peptide" evidence="2">
    <location>
        <begin position="1"/>
        <end position="26"/>
    </location>
</feature>
<reference evidence="3" key="1">
    <citation type="submission" date="2022-11" db="EMBL/GenBank/DDBJ databases">
        <title>Minimal conservation of predation-associated metabolite biosynthetic gene clusters underscores biosynthetic potential of Myxococcota including descriptions for ten novel species: Archangium lansinium sp. nov., Myxococcus landrumus sp. nov., Nannocystis bai.</title>
        <authorList>
            <person name="Ahearne A."/>
            <person name="Stevens C."/>
            <person name="Phillips K."/>
        </authorList>
    </citation>
    <scope>NUCLEOTIDE SEQUENCE</scope>
    <source>
        <strain evidence="3">Na p29</strain>
    </source>
</reference>
<sequence>MSARLRPSTHLLLSFAALLACSPSEPGTTDGTTDGASTGETDATTSTTASEPTTGDAPTGSTSEPTTGEATTEATTTSSTTEGSTSPVDTTTTGDDTTTTTTGDDTTSTTGDDTTTTTTGDDTSDTTDTTTGSTTDETTGGEGLGPDAQAAIDALELVVDGVLWPSESDYPWTVFGLPDAAPVTVDNLKERVGPLIVVDNGEAPLEEQTIEEKPWEQIFLQMTTPQDWWTDYEIMRAEQYEAIRDVLDAHLVNLKMFRIGEQSGNWLSGAIDMFVIGETADGDLVGIQTVTVET</sequence>
<dbReference type="InterPro" id="IPR012489">
    <property type="entry name" value="NucleaseA_inhib-like"/>
</dbReference>
<accession>A0A9X3IYV6</accession>
<dbReference type="InterPro" id="IPR036587">
    <property type="entry name" value="NucleaseA_inhib-like_sf"/>
</dbReference>
<gene>
    <name evidence="3" type="ORF">OV079_17265</name>
</gene>
<dbReference type="AlphaFoldDB" id="A0A9X3IYV6"/>
<evidence type="ECO:0000313" key="4">
    <source>
        <dbReference type="Proteomes" id="UP001150924"/>
    </source>
</evidence>
<dbReference type="SUPFAM" id="SSF82602">
    <property type="entry name" value="Nuclease A inhibitor (NuiA)"/>
    <property type="match status" value="1"/>
</dbReference>
<dbReference type="EMBL" id="JAPNKE010000002">
    <property type="protein sequence ID" value="MCY1007273.1"/>
    <property type="molecule type" value="Genomic_DNA"/>
</dbReference>